<dbReference type="OrthoDB" id="8383930at2"/>
<dbReference type="AlphaFoldDB" id="A0A5B8LTP8"/>
<reference evidence="1 2" key="1">
    <citation type="submission" date="2019-07" db="EMBL/GenBank/DDBJ databases">
        <title>Full genome sequence of Devosia sp. Gsoil 520.</title>
        <authorList>
            <person name="Im W.-T."/>
        </authorList>
    </citation>
    <scope>NUCLEOTIDE SEQUENCE [LARGE SCALE GENOMIC DNA]</scope>
    <source>
        <strain evidence="1 2">Gsoil 520</strain>
    </source>
</reference>
<accession>A0A5B8LTP8</accession>
<gene>
    <name evidence="1" type="ORF">FPZ08_08965</name>
</gene>
<dbReference type="RefSeq" id="WP_146289656.1">
    <property type="nucleotide sequence ID" value="NZ_CP042304.1"/>
</dbReference>
<proteinExistence type="predicted"/>
<evidence type="ECO:0000313" key="2">
    <source>
        <dbReference type="Proteomes" id="UP000315364"/>
    </source>
</evidence>
<protein>
    <submittedName>
        <fullName evidence="1">Uncharacterized protein</fullName>
    </submittedName>
</protein>
<organism evidence="1 2">
    <name type="scientific">Devosia ginsengisoli</name>
    <dbReference type="NCBI Taxonomy" id="400770"/>
    <lineage>
        <taxon>Bacteria</taxon>
        <taxon>Pseudomonadati</taxon>
        <taxon>Pseudomonadota</taxon>
        <taxon>Alphaproteobacteria</taxon>
        <taxon>Hyphomicrobiales</taxon>
        <taxon>Devosiaceae</taxon>
        <taxon>Devosia</taxon>
    </lineage>
</organism>
<keyword evidence="2" id="KW-1185">Reference proteome</keyword>
<name>A0A5B8LTP8_9HYPH</name>
<sequence>MTKIILQHGQTSQFVLGRKAAEKISAVEGIVRSPRTGQLIHAADERGETGDARRARIRAEFRK</sequence>
<dbReference type="Proteomes" id="UP000315364">
    <property type="component" value="Chromosome"/>
</dbReference>
<dbReference type="KEGG" id="dea:FPZ08_08965"/>
<evidence type="ECO:0000313" key="1">
    <source>
        <dbReference type="EMBL" id="QDZ10872.1"/>
    </source>
</evidence>
<dbReference type="EMBL" id="CP042304">
    <property type="protein sequence ID" value="QDZ10872.1"/>
    <property type="molecule type" value="Genomic_DNA"/>
</dbReference>